<comment type="caution">
    <text evidence="3">The sequence shown here is derived from an EMBL/GenBank/DDBJ whole genome shotgun (WGS) entry which is preliminary data.</text>
</comment>
<dbReference type="InterPro" id="IPR010985">
    <property type="entry name" value="Ribbon_hlx_hlx"/>
</dbReference>
<dbReference type="Proteomes" id="UP001597338">
    <property type="component" value="Unassembled WGS sequence"/>
</dbReference>
<evidence type="ECO:0000313" key="3">
    <source>
        <dbReference type="EMBL" id="MFD2025597.1"/>
    </source>
</evidence>
<evidence type="ECO:0000313" key="4">
    <source>
        <dbReference type="Proteomes" id="UP001597338"/>
    </source>
</evidence>
<accession>A0ABW4V5R5</accession>
<evidence type="ECO:0000256" key="1">
    <source>
        <dbReference type="SAM" id="MobiDB-lite"/>
    </source>
</evidence>
<feature type="region of interest" description="Disordered" evidence="1">
    <location>
        <begin position="1"/>
        <end position="24"/>
    </location>
</feature>
<dbReference type="SUPFAM" id="SSF47598">
    <property type="entry name" value="Ribbon-helix-helix"/>
    <property type="match status" value="1"/>
</dbReference>
<proteinExistence type="predicted"/>
<sequence>MCAGTVEDGRSGRRGAHSPLIQSATPVTFHSTGVSRWRSTGSAVSVLDVHDIMSLISLGGGHHGADPHPQSPPGTKAVLTERAARHHRSMEAEARAIMEQALISEPTSIVDYLAMPESEDIDFEPERLGLTARTAEL</sequence>
<dbReference type="InterPro" id="IPR013321">
    <property type="entry name" value="Arc_rbn_hlx_hlx"/>
</dbReference>
<keyword evidence="4" id="KW-1185">Reference proteome</keyword>
<dbReference type="InterPro" id="IPR053853">
    <property type="entry name" value="FitA-like_RHH"/>
</dbReference>
<organism evidence="3 4">
    <name type="scientific">Promicromonospora aerolata</name>
    <dbReference type="NCBI Taxonomy" id="195749"/>
    <lineage>
        <taxon>Bacteria</taxon>
        <taxon>Bacillati</taxon>
        <taxon>Actinomycetota</taxon>
        <taxon>Actinomycetes</taxon>
        <taxon>Micrococcales</taxon>
        <taxon>Promicromonosporaceae</taxon>
        <taxon>Promicromonospora</taxon>
    </lineage>
</organism>
<dbReference type="EMBL" id="JBHUHF010000001">
    <property type="protein sequence ID" value="MFD2025597.1"/>
    <property type="molecule type" value="Genomic_DNA"/>
</dbReference>
<name>A0ABW4V5R5_9MICO</name>
<dbReference type="Gene3D" id="1.10.1220.10">
    <property type="entry name" value="Met repressor-like"/>
    <property type="match status" value="1"/>
</dbReference>
<dbReference type="Pfam" id="PF22513">
    <property type="entry name" value="FitA-like_RHH"/>
    <property type="match status" value="1"/>
</dbReference>
<protein>
    <recommendedName>
        <fullName evidence="2">Antitoxin FitA-like ribbon-helix-helix domain-containing protein</fullName>
    </recommendedName>
</protein>
<gene>
    <name evidence="3" type="ORF">ACFSL2_08745</name>
</gene>
<feature type="domain" description="Antitoxin FitA-like ribbon-helix-helix" evidence="2">
    <location>
        <begin position="72"/>
        <end position="102"/>
    </location>
</feature>
<evidence type="ECO:0000259" key="2">
    <source>
        <dbReference type="Pfam" id="PF22513"/>
    </source>
</evidence>
<reference evidence="4" key="1">
    <citation type="journal article" date="2019" name="Int. J. Syst. Evol. Microbiol.">
        <title>The Global Catalogue of Microorganisms (GCM) 10K type strain sequencing project: providing services to taxonomists for standard genome sequencing and annotation.</title>
        <authorList>
            <consortium name="The Broad Institute Genomics Platform"/>
            <consortium name="The Broad Institute Genome Sequencing Center for Infectious Disease"/>
            <person name="Wu L."/>
            <person name="Ma J."/>
        </authorList>
    </citation>
    <scope>NUCLEOTIDE SEQUENCE [LARGE SCALE GENOMIC DNA]</scope>
    <source>
        <strain evidence="4">CCM 7043</strain>
    </source>
</reference>
<dbReference type="RefSeq" id="WP_377197477.1">
    <property type="nucleotide sequence ID" value="NZ_JBHUHF010000001.1"/>
</dbReference>